<dbReference type="PROSITE" id="PS51257">
    <property type="entry name" value="PROKAR_LIPOPROTEIN"/>
    <property type="match status" value="1"/>
</dbReference>
<dbReference type="Proteomes" id="UP001155483">
    <property type="component" value="Unassembled WGS sequence"/>
</dbReference>
<organism evidence="1 2">
    <name type="scientific">Paraflavisolibacter caeni</name>
    <dbReference type="NCBI Taxonomy" id="2982496"/>
    <lineage>
        <taxon>Bacteria</taxon>
        <taxon>Pseudomonadati</taxon>
        <taxon>Bacteroidota</taxon>
        <taxon>Chitinophagia</taxon>
        <taxon>Chitinophagales</taxon>
        <taxon>Chitinophagaceae</taxon>
        <taxon>Paraflavisolibacter</taxon>
    </lineage>
</organism>
<dbReference type="EMBL" id="JAOTIF010000003">
    <property type="protein sequence ID" value="MCU7548815.1"/>
    <property type="molecule type" value="Genomic_DNA"/>
</dbReference>
<dbReference type="AlphaFoldDB" id="A0A9X2XUG8"/>
<dbReference type="Pfam" id="PF16407">
    <property type="entry name" value="PKD_2"/>
    <property type="match status" value="1"/>
</dbReference>
<comment type="caution">
    <text evidence="1">The sequence shown here is derived from an EMBL/GenBank/DDBJ whole genome shotgun (WGS) entry which is preliminary data.</text>
</comment>
<protein>
    <submittedName>
        <fullName evidence="1">PKD-like family lipoprotein</fullName>
    </submittedName>
</protein>
<proteinExistence type="predicted"/>
<keyword evidence="1" id="KW-0449">Lipoprotein</keyword>
<evidence type="ECO:0000313" key="2">
    <source>
        <dbReference type="Proteomes" id="UP001155483"/>
    </source>
</evidence>
<name>A0A9X2XUG8_9BACT</name>
<keyword evidence="2" id="KW-1185">Reference proteome</keyword>
<dbReference type="RefSeq" id="WP_279296260.1">
    <property type="nucleotide sequence ID" value="NZ_JAOTIF010000003.1"/>
</dbReference>
<evidence type="ECO:0000313" key="1">
    <source>
        <dbReference type="EMBL" id="MCU7548815.1"/>
    </source>
</evidence>
<reference evidence="1" key="1">
    <citation type="submission" date="2022-09" db="EMBL/GenBank/DDBJ databases">
        <authorList>
            <person name="Yuan C."/>
            <person name="Ke Z."/>
        </authorList>
    </citation>
    <scope>NUCLEOTIDE SEQUENCE</scope>
    <source>
        <strain evidence="1">LB-8</strain>
    </source>
</reference>
<dbReference type="InterPro" id="IPR032183">
    <property type="entry name" value="PKD-like"/>
</dbReference>
<reference evidence="1" key="2">
    <citation type="submission" date="2023-04" db="EMBL/GenBank/DDBJ databases">
        <title>Paracnuella aquatica gen. nov., sp. nov., a member of the family Chitinophagaceae isolated from a hot spring.</title>
        <authorList>
            <person name="Wang C."/>
        </authorList>
    </citation>
    <scope>NUCLEOTIDE SEQUENCE</scope>
    <source>
        <strain evidence="1">LB-8</strain>
    </source>
</reference>
<sequence>MKKFLIPVSLYLLILLGLSACIKDKGNYDYIEANAITITTDMAKVDPLVVINNDSVVIRQNDSLKIDILLTQTAQVSDDLSYQWFITQTAASFSNPVQYVIGTEKQLRAKILLSPNLYRLVVKVTDNKTGVSFYKFYNLNVDTPPWGGEGWLVLQDQTAQGGCDFSIITTRDGVARGTVYSNLYSLANAHKLPEGINKIAVMNYGNQLRIQKVAFYSPNEGIQVRSVDYWDSSNHEGWFFVPPSPINIQSNAVGTIAGQYEVLINNGLLYVQAVNLSTIKTPPIKFGAPLLGSWPSLSPYFMFNANGGYCTFYDKVNKCFLHINMSNNTLVPSLPDNPNQHWAAYSGAAANLHPLTGKGYDLNNIGRDLIYSENAQMTEGAVVNPIYYCIFRNSAKDSTFLYQFTSNSTGIKNDNSTGRYYLKDAATHVPGINSASLFAVPAFSTSAVSNVLYYVPGGNANQIYVCNPSYTGTMPATTTAHSGYSFPAGTIIKAMKVFKSGFNATNVPNTEGKVLVVATDETVNGNGHNVYFFKMTNTGEFDNTATPQVYTGFDKILDIAFKKGLGS</sequence>
<gene>
    <name evidence="1" type="ORF">OCK74_06780</name>
</gene>
<accession>A0A9X2XUG8</accession>